<dbReference type="Pfam" id="PF10545">
    <property type="entry name" value="MADF_DNA_bdg"/>
    <property type="match status" value="1"/>
</dbReference>
<dbReference type="InterPro" id="IPR006578">
    <property type="entry name" value="MADF-dom"/>
</dbReference>
<dbReference type="Proteomes" id="UP001329430">
    <property type="component" value="Chromosome 2"/>
</dbReference>
<dbReference type="AlphaFoldDB" id="A0AAN7ZTX0"/>
<dbReference type="PROSITE" id="PS51029">
    <property type="entry name" value="MADF"/>
    <property type="match status" value="1"/>
</dbReference>
<feature type="compositionally biased region" description="Polar residues" evidence="1">
    <location>
        <begin position="140"/>
        <end position="149"/>
    </location>
</feature>
<dbReference type="GO" id="GO:0003677">
    <property type="term" value="F:DNA binding"/>
    <property type="evidence" value="ECO:0007669"/>
    <property type="project" value="InterPro"/>
</dbReference>
<dbReference type="GO" id="GO:0005634">
    <property type="term" value="C:nucleus"/>
    <property type="evidence" value="ECO:0007669"/>
    <property type="project" value="TreeGrafter"/>
</dbReference>
<dbReference type="Pfam" id="PF02944">
    <property type="entry name" value="BESS"/>
    <property type="match status" value="1"/>
</dbReference>
<dbReference type="EMBL" id="JAVRBK010000002">
    <property type="protein sequence ID" value="KAK5647768.1"/>
    <property type="molecule type" value="Genomic_DNA"/>
</dbReference>
<dbReference type="PANTHER" id="PTHR12243">
    <property type="entry name" value="MADF DOMAIN TRANSCRIPTION FACTOR"/>
    <property type="match status" value="1"/>
</dbReference>
<dbReference type="PANTHER" id="PTHR12243:SF67">
    <property type="entry name" value="COREPRESSOR OF PANGOLIN, ISOFORM A-RELATED"/>
    <property type="match status" value="1"/>
</dbReference>
<feature type="compositionally biased region" description="Basic and acidic residues" evidence="1">
    <location>
        <begin position="118"/>
        <end position="128"/>
    </location>
</feature>
<dbReference type="InterPro" id="IPR039353">
    <property type="entry name" value="TF_Adf1"/>
</dbReference>
<evidence type="ECO:0000256" key="1">
    <source>
        <dbReference type="SAM" id="MobiDB-lite"/>
    </source>
</evidence>
<dbReference type="GO" id="GO:0006357">
    <property type="term" value="P:regulation of transcription by RNA polymerase II"/>
    <property type="evidence" value="ECO:0007669"/>
    <property type="project" value="TreeGrafter"/>
</dbReference>
<evidence type="ECO:0000313" key="4">
    <source>
        <dbReference type="Proteomes" id="UP001329430"/>
    </source>
</evidence>
<evidence type="ECO:0000313" key="3">
    <source>
        <dbReference type="EMBL" id="KAK5647768.1"/>
    </source>
</evidence>
<name>A0AAN7ZTX0_9COLE</name>
<accession>A0AAN7ZTX0</accession>
<feature type="compositionally biased region" description="Acidic residues" evidence="1">
    <location>
        <begin position="108"/>
        <end position="117"/>
    </location>
</feature>
<proteinExistence type="predicted"/>
<reference evidence="3 4" key="1">
    <citation type="journal article" date="2024" name="Insects">
        <title>An Improved Chromosome-Level Genome Assembly of the Firefly Pyrocoelia pectoralis.</title>
        <authorList>
            <person name="Fu X."/>
            <person name="Meyer-Rochow V.B."/>
            <person name="Ballantyne L."/>
            <person name="Zhu X."/>
        </authorList>
    </citation>
    <scope>NUCLEOTIDE SEQUENCE [LARGE SCALE GENOMIC DNA]</scope>
    <source>
        <strain evidence="3">XCY_ONT2</strain>
    </source>
</reference>
<dbReference type="SMART" id="SM00595">
    <property type="entry name" value="MADF"/>
    <property type="match status" value="1"/>
</dbReference>
<dbReference type="GO" id="GO:0005667">
    <property type="term" value="C:transcription regulator complex"/>
    <property type="evidence" value="ECO:0007669"/>
    <property type="project" value="TreeGrafter"/>
</dbReference>
<comment type="caution">
    <text evidence="3">The sequence shown here is derived from an EMBL/GenBank/DDBJ whole genome shotgun (WGS) entry which is preliminary data.</text>
</comment>
<organism evidence="3 4">
    <name type="scientific">Pyrocoelia pectoralis</name>
    <dbReference type="NCBI Taxonomy" id="417401"/>
    <lineage>
        <taxon>Eukaryota</taxon>
        <taxon>Metazoa</taxon>
        <taxon>Ecdysozoa</taxon>
        <taxon>Arthropoda</taxon>
        <taxon>Hexapoda</taxon>
        <taxon>Insecta</taxon>
        <taxon>Pterygota</taxon>
        <taxon>Neoptera</taxon>
        <taxon>Endopterygota</taxon>
        <taxon>Coleoptera</taxon>
        <taxon>Polyphaga</taxon>
        <taxon>Elateriformia</taxon>
        <taxon>Elateroidea</taxon>
        <taxon>Lampyridae</taxon>
        <taxon>Lampyrinae</taxon>
        <taxon>Pyrocoelia</taxon>
    </lineage>
</organism>
<feature type="domain" description="MADF" evidence="2">
    <location>
        <begin position="8"/>
        <end position="98"/>
    </location>
</feature>
<gene>
    <name evidence="3" type="ORF">RI129_002660</name>
</gene>
<feature type="region of interest" description="Disordered" evidence="1">
    <location>
        <begin position="107"/>
        <end position="149"/>
    </location>
</feature>
<sequence length="289" mass="33609">MAEDNTEIFIDTVKKFPCLYDPQNEGYKDIEVKRNAWTEVVKITGLKDDSSAKLKWKRLRDYYRDCLRKLKTTTGQAPKKMKRWSYMDQMEFLRPTLMHPNTQSNIASDEEMEENNETETHRSGHSDTDNEDLATPRFNPRNNKTQTSKPTTHVVEEYFKKKMADKDKKPVKKCDTGIFFEGISETVKKLPPLSQSRIKMQISQLVFAEEQRVLESLMYSENRQPHYSASREALSSVQPQGCANFPQNNFTQQRTYPQYYNLQPYSPASVISEQYNESLLSPTSSEIAP</sequence>
<dbReference type="InterPro" id="IPR004210">
    <property type="entry name" value="BESS_motif"/>
</dbReference>
<protein>
    <recommendedName>
        <fullName evidence="2">MADF domain-containing protein</fullName>
    </recommendedName>
</protein>
<keyword evidence="4" id="KW-1185">Reference proteome</keyword>
<evidence type="ECO:0000259" key="2">
    <source>
        <dbReference type="PROSITE" id="PS51029"/>
    </source>
</evidence>